<feature type="compositionally biased region" description="Polar residues" evidence="1">
    <location>
        <begin position="318"/>
        <end position="327"/>
    </location>
</feature>
<dbReference type="SMART" id="SM00355">
    <property type="entry name" value="ZnF_C2H2"/>
    <property type="match status" value="2"/>
</dbReference>
<sequence length="580" mass="64576">MSYDNLSYSTMEPPFFQENRSDPQSFCHEDLMDIDSSWMKNINPLLRQSQIGSSNFNYQNLPQQPLQRFITEPGRAFFTTGPTIKHFNSFSRTLSRAFEPIGVYPQASRTRMISPSPSHELSSNCSSVRSPGAETDWYNDGYYSSQSQDDYTLPNTHSTTSQSFSDLWTQPQNRSSLSTGYPCVNLSDVQGFADPQEIKFEADEEYTDMDMRTDYAIQASESHGHKLACPIAHYRDEGLGASIRDADSSPQAISVQTSNNDSTSTTSDADADVDAEGDVEVDAGVNTNAELDVETEIDPDLLHPDIDIDNDEEAPSDTEYTPRSSVRNPRKRNNPTKPHHLSPPTTKRNRISKSTSLTPSKPLPGTLTCRQCSSTGFKDSAALQRHIASSHTRAYICVFDFAGCGSTFASKNEWKRHVSSQHLNLQAWVCTLGSCGKVPLSSHPGAMKGALKRSGGKAAVERGYQIRGAEFNRKDLFTQHLRRMHAPFDVKRKGKRNGEWEERVKGLQRSCERVVRDAPERLGCPVRGCGAGKGGSRGGAVGMRGWSIWGSIWRGRGLVNWDKSEFLTKEYFPMFQILAT</sequence>
<feature type="compositionally biased region" description="Acidic residues" evidence="1">
    <location>
        <begin position="269"/>
        <end position="281"/>
    </location>
</feature>
<dbReference type="PANTHER" id="PTHR23225:SF2">
    <property type="entry name" value="AT09679P-RELATED"/>
    <property type="match status" value="1"/>
</dbReference>
<evidence type="ECO:0000313" key="4">
    <source>
        <dbReference type="Proteomes" id="UP000326757"/>
    </source>
</evidence>
<dbReference type="InterPro" id="IPR039970">
    <property type="entry name" value="TF_Grauzone"/>
</dbReference>
<dbReference type="EMBL" id="VIGI01000010">
    <property type="protein sequence ID" value="KAB8294846.1"/>
    <property type="molecule type" value="Genomic_DNA"/>
</dbReference>
<feature type="domain" description="C2H2-type" evidence="2">
    <location>
        <begin position="395"/>
        <end position="422"/>
    </location>
</feature>
<feature type="compositionally biased region" description="Basic residues" evidence="1">
    <location>
        <begin position="328"/>
        <end position="340"/>
    </location>
</feature>
<dbReference type="AlphaFoldDB" id="A0A5N6JZ71"/>
<evidence type="ECO:0000259" key="2">
    <source>
        <dbReference type="SMART" id="SM00355"/>
    </source>
</evidence>
<feature type="region of interest" description="Disordered" evidence="1">
    <location>
        <begin position="241"/>
        <end position="366"/>
    </location>
</feature>
<gene>
    <name evidence="3" type="ORF">EYC80_006807</name>
</gene>
<feature type="domain" description="C2H2-type" evidence="2">
    <location>
        <begin position="367"/>
        <end position="391"/>
    </location>
</feature>
<dbReference type="OrthoDB" id="5388486at2759"/>
<feature type="compositionally biased region" description="Acidic residues" evidence="1">
    <location>
        <begin position="307"/>
        <end position="316"/>
    </location>
</feature>
<organism evidence="3 4">
    <name type="scientific">Monilinia laxa</name>
    <name type="common">Brown rot fungus</name>
    <name type="synonym">Sclerotinia laxa</name>
    <dbReference type="NCBI Taxonomy" id="61186"/>
    <lineage>
        <taxon>Eukaryota</taxon>
        <taxon>Fungi</taxon>
        <taxon>Dikarya</taxon>
        <taxon>Ascomycota</taxon>
        <taxon>Pezizomycotina</taxon>
        <taxon>Leotiomycetes</taxon>
        <taxon>Helotiales</taxon>
        <taxon>Sclerotiniaceae</taxon>
        <taxon>Monilinia</taxon>
    </lineage>
</organism>
<dbReference type="PANTHER" id="PTHR23225">
    <property type="entry name" value="ZINC FINGER PROTEIN"/>
    <property type="match status" value="1"/>
</dbReference>
<feature type="region of interest" description="Disordered" evidence="1">
    <location>
        <begin position="110"/>
        <end position="129"/>
    </location>
</feature>
<feature type="region of interest" description="Disordered" evidence="1">
    <location>
        <begin position="148"/>
        <end position="171"/>
    </location>
</feature>
<evidence type="ECO:0000313" key="3">
    <source>
        <dbReference type="EMBL" id="KAB8294846.1"/>
    </source>
</evidence>
<dbReference type="InterPro" id="IPR013087">
    <property type="entry name" value="Znf_C2H2_type"/>
</dbReference>
<dbReference type="GO" id="GO:0003700">
    <property type="term" value="F:DNA-binding transcription factor activity"/>
    <property type="evidence" value="ECO:0007669"/>
    <property type="project" value="InterPro"/>
</dbReference>
<comment type="caution">
    <text evidence="3">The sequence shown here is derived from an EMBL/GenBank/DDBJ whole genome shotgun (WGS) entry which is preliminary data.</text>
</comment>
<protein>
    <recommendedName>
        <fullName evidence="2">C2H2-type domain-containing protein</fullName>
    </recommendedName>
</protein>
<reference evidence="3 4" key="1">
    <citation type="submission" date="2019-06" db="EMBL/GenBank/DDBJ databases">
        <title>Genome Sequence of the Brown Rot Fungal Pathogen Monilinia laxa.</title>
        <authorList>
            <person name="De Miccolis Angelini R.M."/>
            <person name="Landi L."/>
            <person name="Abate D."/>
            <person name="Pollastro S."/>
            <person name="Romanazzi G."/>
            <person name="Faretra F."/>
        </authorList>
    </citation>
    <scope>NUCLEOTIDE SEQUENCE [LARGE SCALE GENOMIC DNA]</scope>
    <source>
        <strain evidence="3 4">Mlax316</strain>
    </source>
</reference>
<dbReference type="Gene3D" id="3.30.160.60">
    <property type="entry name" value="Classic Zinc Finger"/>
    <property type="match status" value="1"/>
</dbReference>
<proteinExistence type="predicted"/>
<feature type="compositionally biased region" description="Low complexity" evidence="1">
    <location>
        <begin position="257"/>
        <end position="268"/>
    </location>
</feature>
<keyword evidence="4" id="KW-1185">Reference proteome</keyword>
<accession>A0A5N6JZ71</accession>
<dbReference type="Proteomes" id="UP000326757">
    <property type="component" value="Unassembled WGS sequence"/>
</dbReference>
<evidence type="ECO:0000256" key="1">
    <source>
        <dbReference type="SAM" id="MobiDB-lite"/>
    </source>
</evidence>
<name>A0A5N6JZ71_MONLA</name>